<accession>D2R4Z3</accession>
<feature type="domain" description="LpxI C-terminal" evidence="1">
    <location>
        <begin position="159"/>
        <end position="288"/>
    </location>
</feature>
<dbReference type="OrthoDB" id="9789836at2"/>
<dbReference type="PANTHER" id="PTHR39962">
    <property type="entry name" value="BLL4848 PROTEIN"/>
    <property type="match status" value="1"/>
</dbReference>
<dbReference type="AlphaFoldDB" id="D2R4Z3"/>
<evidence type="ECO:0000259" key="2">
    <source>
        <dbReference type="Pfam" id="PF17930"/>
    </source>
</evidence>
<dbReference type="PANTHER" id="PTHR39962:SF1">
    <property type="entry name" value="LPXI FAMILY PROTEIN"/>
    <property type="match status" value="1"/>
</dbReference>
<dbReference type="InterPro" id="IPR053174">
    <property type="entry name" value="LpxI"/>
</dbReference>
<dbReference type="InterPro" id="IPR010415">
    <property type="entry name" value="LpxI_C"/>
</dbReference>
<name>D2R4Z3_PIRSD</name>
<feature type="domain" description="LpxI N-terminal" evidence="2">
    <location>
        <begin position="16"/>
        <end position="155"/>
    </location>
</feature>
<dbReference type="STRING" id="530564.Psta_4307"/>
<dbReference type="EMBL" id="CP001848">
    <property type="protein sequence ID" value="ADB18955.1"/>
    <property type="molecule type" value="Genomic_DNA"/>
</dbReference>
<evidence type="ECO:0000259" key="1">
    <source>
        <dbReference type="Pfam" id="PF06230"/>
    </source>
</evidence>
<dbReference type="Gene3D" id="3.40.50.20">
    <property type="match status" value="1"/>
</dbReference>
<dbReference type="eggNOG" id="COG3494">
    <property type="taxonomic scope" value="Bacteria"/>
</dbReference>
<evidence type="ECO:0000313" key="4">
    <source>
        <dbReference type="Proteomes" id="UP000001887"/>
    </source>
</evidence>
<dbReference type="Pfam" id="PF17930">
    <property type="entry name" value="LpxI_N"/>
    <property type="match status" value="1"/>
</dbReference>
<gene>
    <name evidence="3" type="ordered locus">Psta_4307</name>
</gene>
<dbReference type="Proteomes" id="UP000001887">
    <property type="component" value="Chromosome"/>
</dbReference>
<organism evidence="3 4">
    <name type="scientific">Pirellula staleyi (strain ATCC 27377 / DSM 6068 / ICPB 4128)</name>
    <name type="common">Pirella staleyi</name>
    <dbReference type="NCBI Taxonomy" id="530564"/>
    <lineage>
        <taxon>Bacteria</taxon>
        <taxon>Pseudomonadati</taxon>
        <taxon>Planctomycetota</taxon>
        <taxon>Planctomycetia</taxon>
        <taxon>Pirellulales</taxon>
        <taxon>Pirellulaceae</taxon>
        <taxon>Pirellula</taxon>
    </lineage>
</organism>
<reference evidence="3 4" key="1">
    <citation type="journal article" date="2009" name="Stand. Genomic Sci.">
        <title>Complete genome sequence of Pirellula staleyi type strain (ATCC 27377).</title>
        <authorList>
            <person name="Clum A."/>
            <person name="Tindall B.J."/>
            <person name="Sikorski J."/>
            <person name="Ivanova N."/>
            <person name="Mavrommatis K."/>
            <person name="Lucas S."/>
            <person name="Glavina del Rio T."/>
            <person name="Nolan M."/>
            <person name="Chen F."/>
            <person name="Tice H."/>
            <person name="Pitluck S."/>
            <person name="Cheng J.F."/>
            <person name="Chertkov O."/>
            <person name="Brettin T."/>
            <person name="Han C."/>
            <person name="Detter J.C."/>
            <person name="Kuske C."/>
            <person name="Bruce D."/>
            <person name="Goodwin L."/>
            <person name="Ovchinikova G."/>
            <person name="Pati A."/>
            <person name="Mikhailova N."/>
            <person name="Chen A."/>
            <person name="Palaniappan K."/>
            <person name="Land M."/>
            <person name="Hauser L."/>
            <person name="Chang Y.J."/>
            <person name="Jeffries C.D."/>
            <person name="Chain P."/>
            <person name="Rohde M."/>
            <person name="Goker M."/>
            <person name="Bristow J."/>
            <person name="Eisen J.A."/>
            <person name="Markowitz V."/>
            <person name="Hugenholtz P."/>
            <person name="Kyrpides N.C."/>
            <person name="Klenk H.P."/>
            <person name="Lapidus A."/>
        </authorList>
    </citation>
    <scope>NUCLEOTIDE SEQUENCE [LARGE SCALE GENOMIC DNA]</scope>
    <source>
        <strain evidence="4">ATCC 27377 / DSM 6068 / ICPB 4128</strain>
    </source>
</reference>
<evidence type="ECO:0008006" key="5">
    <source>
        <dbReference type="Google" id="ProtNLM"/>
    </source>
</evidence>
<sequence length="300" mass="32841">MTLRLFDEHRPEPDSIGLMAGWGTFPVVVARALKAAGHTVSCVGLAGHADPILEKICDHYLPCPVARLGQHIRFLKRHDVRRATLAGKLFKDRLLLQKMGWLSLLPDFRTIRAFAPIYFFGRRNRNDDTLMNVVVDEFARDGIELAPATDFSPELLVKHGLLTRRKPSAAELADIRYGWQVAKEMGRIDIGQSVAVKGRVVVAVEAIEGTDSCIRRAGQLCPQGGFTVVKVAKPQQDMRFDVPTIGKLTIETMIAAGAKVLAIEAGKTILLDEPEVAALANKHGLSIISLHDSDALQDAA</sequence>
<evidence type="ECO:0000313" key="3">
    <source>
        <dbReference type="EMBL" id="ADB18955.1"/>
    </source>
</evidence>
<proteinExistence type="predicted"/>
<protein>
    <recommendedName>
        <fullName evidence="5">LpxI C-terminal domain-containing protein</fullName>
    </recommendedName>
</protein>
<dbReference type="InterPro" id="IPR041255">
    <property type="entry name" value="LpxI_N"/>
</dbReference>
<dbReference type="Gene3D" id="3.40.140.80">
    <property type="match status" value="1"/>
</dbReference>
<keyword evidence="4" id="KW-1185">Reference proteome</keyword>
<dbReference type="Pfam" id="PF06230">
    <property type="entry name" value="LpxI_C"/>
    <property type="match status" value="1"/>
</dbReference>
<dbReference type="KEGG" id="psl:Psta_4307"/>
<dbReference type="HOGENOM" id="CLU_085042_0_0_0"/>
<dbReference type="InterPro" id="IPR043167">
    <property type="entry name" value="LpxI_C_sf"/>
</dbReference>